<evidence type="ECO:0000256" key="1">
    <source>
        <dbReference type="SAM" id="MobiDB-lite"/>
    </source>
</evidence>
<dbReference type="InParanoid" id="D2VLD8"/>
<dbReference type="Proteomes" id="UP000006671">
    <property type="component" value="Unassembled WGS sequence"/>
</dbReference>
<feature type="compositionally biased region" description="Polar residues" evidence="1">
    <location>
        <begin position="1"/>
        <end position="32"/>
    </location>
</feature>
<name>D2VLD8_NAEGR</name>
<dbReference type="VEuPathDB" id="AmoebaDB:NAEGRDRAFT_69744"/>
<feature type="region of interest" description="Disordered" evidence="1">
    <location>
        <begin position="1"/>
        <end position="110"/>
    </location>
</feature>
<dbReference type="AlphaFoldDB" id="D2VLD8"/>
<reference evidence="2 3" key="1">
    <citation type="journal article" date="2010" name="Cell">
        <title>The genome of Naegleria gruberi illuminates early eukaryotic versatility.</title>
        <authorList>
            <person name="Fritz-Laylin L.K."/>
            <person name="Prochnik S.E."/>
            <person name="Ginger M.L."/>
            <person name="Dacks J.B."/>
            <person name="Carpenter M.L."/>
            <person name="Field M.C."/>
            <person name="Kuo A."/>
            <person name="Paredez A."/>
            <person name="Chapman J."/>
            <person name="Pham J."/>
            <person name="Shu S."/>
            <person name="Neupane R."/>
            <person name="Cipriano M."/>
            <person name="Mancuso J."/>
            <person name="Tu H."/>
            <person name="Salamov A."/>
            <person name="Lindquist E."/>
            <person name="Shapiro H."/>
            <person name="Lucas S."/>
            <person name="Grigoriev I.V."/>
            <person name="Cande W.Z."/>
            <person name="Fulton C."/>
            <person name="Rokhsar D.S."/>
            <person name="Dawson S.C."/>
        </authorList>
    </citation>
    <scope>NUCLEOTIDE SEQUENCE [LARGE SCALE GENOMIC DNA]</scope>
    <source>
        <strain evidence="2 3">NEG-M</strain>
    </source>
</reference>
<evidence type="ECO:0000313" key="2">
    <source>
        <dbReference type="EMBL" id="EFC42291.1"/>
    </source>
</evidence>
<dbReference type="GeneID" id="8851935"/>
<proteinExistence type="predicted"/>
<feature type="region of interest" description="Disordered" evidence="1">
    <location>
        <begin position="153"/>
        <end position="210"/>
    </location>
</feature>
<gene>
    <name evidence="2" type="ORF">NAEGRDRAFT_69744</name>
</gene>
<protein>
    <submittedName>
        <fullName evidence="2">Predicted protein</fullName>
    </submittedName>
</protein>
<feature type="compositionally biased region" description="Polar residues" evidence="1">
    <location>
        <begin position="81"/>
        <end position="110"/>
    </location>
</feature>
<dbReference type="EMBL" id="GG738880">
    <property type="protein sequence ID" value="EFC42291.1"/>
    <property type="molecule type" value="Genomic_DNA"/>
</dbReference>
<accession>D2VLD8</accession>
<organism evidence="3">
    <name type="scientific">Naegleria gruberi</name>
    <name type="common">Amoeba</name>
    <dbReference type="NCBI Taxonomy" id="5762"/>
    <lineage>
        <taxon>Eukaryota</taxon>
        <taxon>Discoba</taxon>
        <taxon>Heterolobosea</taxon>
        <taxon>Tetramitia</taxon>
        <taxon>Eutetramitia</taxon>
        <taxon>Vahlkampfiidae</taxon>
        <taxon>Naegleria</taxon>
    </lineage>
</organism>
<evidence type="ECO:0000313" key="3">
    <source>
        <dbReference type="Proteomes" id="UP000006671"/>
    </source>
</evidence>
<dbReference type="RefSeq" id="XP_002675035.1">
    <property type="nucleotide sequence ID" value="XM_002674989.1"/>
</dbReference>
<keyword evidence="3" id="KW-1185">Reference proteome</keyword>
<feature type="compositionally biased region" description="Polar residues" evidence="1">
    <location>
        <begin position="39"/>
        <end position="69"/>
    </location>
</feature>
<sequence length="210" mass="23500">MSNPLNSFRMGTQSSPTTAQKTNTVNMLSENEQFPVEINTASEIESSTFKSQSEASPTANEQSPSTVSKLKSFFKKRRHSTPNNSTLTTEEPSINNRTSSEQTPTSPAFTFQNDKLSLHVTFKEDHNKQNRIRSSPVPLSTLNAILASNPLDEAFENLQGEKSSPNDNKAKSKKPRHNYSKFSRRKKKHHLNQEGEGMNDTNTLMEPPTT</sequence>
<feature type="compositionally biased region" description="Basic residues" evidence="1">
    <location>
        <begin position="171"/>
        <end position="190"/>
    </location>
</feature>
<dbReference type="KEGG" id="ngr:NAEGRDRAFT_69744"/>